<evidence type="ECO:0000313" key="8">
    <source>
        <dbReference type="Proteomes" id="UP001595758"/>
    </source>
</evidence>
<keyword evidence="8" id="KW-1185">Reference proteome</keyword>
<dbReference type="NCBIfam" id="NF047847">
    <property type="entry name" value="SS_mature_LptM"/>
    <property type="match status" value="1"/>
</dbReference>
<sequence length="43" mass="4567">MKIILKAVLSGIIYLVITGCGQKGALYLPENTQSTANTTVSQK</sequence>
<dbReference type="RefSeq" id="WP_382342116.1">
    <property type="nucleotide sequence ID" value="NZ_JBHSAB010000010.1"/>
</dbReference>
<proteinExistence type="predicted"/>
<comment type="subcellular location">
    <subcellularLocation>
        <location evidence="1">Cell outer membrane</location>
        <topology evidence="1">Lipid-anchor</topology>
    </subcellularLocation>
</comment>
<dbReference type="Proteomes" id="UP001595758">
    <property type="component" value="Unassembled WGS sequence"/>
</dbReference>
<dbReference type="InterPro" id="IPR032831">
    <property type="entry name" value="LptM_cons"/>
</dbReference>
<evidence type="ECO:0000256" key="5">
    <source>
        <dbReference type="ARBA" id="ARBA00023237"/>
    </source>
</evidence>
<keyword evidence="5" id="KW-0998">Cell outer membrane</keyword>
<name>A0ABV8CEG3_9GAMM</name>
<evidence type="ECO:0000313" key="7">
    <source>
        <dbReference type="EMBL" id="MFC3908640.1"/>
    </source>
</evidence>
<reference evidence="8" key="1">
    <citation type="journal article" date="2019" name="Int. J. Syst. Evol. Microbiol.">
        <title>The Global Catalogue of Microorganisms (GCM) 10K type strain sequencing project: providing services to taxonomists for standard genome sequencing and annotation.</title>
        <authorList>
            <consortium name="The Broad Institute Genomics Platform"/>
            <consortium name="The Broad Institute Genome Sequencing Center for Infectious Disease"/>
            <person name="Wu L."/>
            <person name="Ma J."/>
        </authorList>
    </citation>
    <scope>NUCLEOTIDE SEQUENCE [LARGE SCALE GENOMIC DNA]</scope>
    <source>
        <strain evidence="8">CCUG 59858</strain>
    </source>
</reference>
<evidence type="ECO:0000256" key="3">
    <source>
        <dbReference type="ARBA" id="ARBA00023136"/>
    </source>
</evidence>
<keyword evidence="4" id="KW-0564">Palmitate</keyword>
<dbReference type="Pfam" id="PF13627">
    <property type="entry name" value="LptM_cons"/>
    <property type="match status" value="1"/>
</dbReference>
<dbReference type="EMBL" id="JBHSAB010000010">
    <property type="protein sequence ID" value="MFC3908640.1"/>
    <property type="molecule type" value="Genomic_DNA"/>
</dbReference>
<evidence type="ECO:0000256" key="6">
    <source>
        <dbReference type="ARBA" id="ARBA00023288"/>
    </source>
</evidence>
<keyword evidence="6 7" id="KW-0449">Lipoprotein</keyword>
<keyword evidence="3" id="KW-0472">Membrane</keyword>
<evidence type="ECO:0000256" key="1">
    <source>
        <dbReference type="ARBA" id="ARBA00004459"/>
    </source>
</evidence>
<accession>A0ABV8CEG3</accession>
<gene>
    <name evidence="7" type="ORF">ACFORL_06065</name>
</gene>
<dbReference type="PROSITE" id="PS51257">
    <property type="entry name" value="PROKAR_LIPOPROTEIN"/>
    <property type="match status" value="1"/>
</dbReference>
<comment type="caution">
    <text evidence="7">The sequence shown here is derived from an EMBL/GenBank/DDBJ whole genome shotgun (WGS) entry which is preliminary data.</text>
</comment>
<evidence type="ECO:0000256" key="4">
    <source>
        <dbReference type="ARBA" id="ARBA00023139"/>
    </source>
</evidence>
<evidence type="ECO:0000256" key="2">
    <source>
        <dbReference type="ARBA" id="ARBA00022729"/>
    </source>
</evidence>
<protein>
    <submittedName>
        <fullName evidence="7">Lipoprotein</fullName>
    </submittedName>
</protein>
<keyword evidence="2" id="KW-0732">Signal</keyword>
<organism evidence="7 8">
    <name type="scientific">Legionella dresdenensis</name>
    <dbReference type="NCBI Taxonomy" id="450200"/>
    <lineage>
        <taxon>Bacteria</taxon>
        <taxon>Pseudomonadati</taxon>
        <taxon>Pseudomonadota</taxon>
        <taxon>Gammaproteobacteria</taxon>
        <taxon>Legionellales</taxon>
        <taxon>Legionellaceae</taxon>
        <taxon>Legionella</taxon>
    </lineage>
</organism>